<evidence type="ECO:0000313" key="3">
    <source>
        <dbReference type="Proteomes" id="UP000789405"/>
    </source>
</evidence>
<dbReference type="InterPro" id="IPR003890">
    <property type="entry name" value="MIF4G-like_typ-3"/>
</dbReference>
<organism evidence="2 3">
    <name type="scientific">Dentiscutata erythropus</name>
    <dbReference type="NCBI Taxonomy" id="1348616"/>
    <lineage>
        <taxon>Eukaryota</taxon>
        <taxon>Fungi</taxon>
        <taxon>Fungi incertae sedis</taxon>
        <taxon>Mucoromycota</taxon>
        <taxon>Glomeromycotina</taxon>
        <taxon>Glomeromycetes</taxon>
        <taxon>Diversisporales</taxon>
        <taxon>Gigasporaceae</taxon>
        <taxon>Dentiscutata</taxon>
    </lineage>
</organism>
<feature type="non-terminal residue" evidence="2">
    <location>
        <position position="327"/>
    </location>
</feature>
<reference evidence="2" key="1">
    <citation type="submission" date="2021-06" db="EMBL/GenBank/DDBJ databases">
        <authorList>
            <person name="Kallberg Y."/>
            <person name="Tangrot J."/>
            <person name="Rosling A."/>
        </authorList>
    </citation>
    <scope>NUCLEOTIDE SEQUENCE</scope>
    <source>
        <strain evidence="2">MA453B</strain>
    </source>
</reference>
<evidence type="ECO:0000313" key="2">
    <source>
        <dbReference type="EMBL" id="CAG8777022.1"/>
    </source>
</evidence>
<dbReference type="InterPro" id="IPR016024">
    <property type="entry name" value="ARM-type_fold"/>
</dbReference>
<dbReference type="Pfam" id="PF02854">
    <property type="entry name" value="MIF4G"/>
    <property type="match status" value="1"/>
</dbReference>
<feature type="domain" description="MIF4G" evidence="1">
    <location>
        <begin position="218"/>
        <end position="306"/>
    </location>
</feature>
<evidence type="ECO:0000259" key="1">
    <source>
        <dbReference type="Pfam" id="PF02854"/>
    </source>
</evidence>
<keyword evidence="3" id="KW-1185">Reference proteome</keyword>
<name>A0A9N9JHY6_9GLOM</name>
<comment type="caution">
    <text evidence="2">The sequence shown here is derived from an EMBL/GenBank/DDBJ whole genome shotgun (WGS) entry which is preliminary data.</text>
</comment>
<dbReference type="Proteomes" id="UP000789405">
    <property type="component" value="Unassembled WGS sequence"/>
</dbReference>
<dbReference type="InterPro" id="IPR050781">
    <property type="entry name" value="CWC22_splicing_factor"/>
</dbReference>
<dbReference type="EMBL" id="CAJVPY010020789">
    <property type="protein sequence ID" value="CAG8777022.1"/>
    <property type="molecule type" value="Genomic_DNA"/>
</dbReference>
<proteinExistence type="predicted"/>
<dbReference type="PANTHER" id="PTHR18034:SF4">
    <property type="entry name" value="NUCLEOLAR MIF4G DOMAIN-CONTAINING PROTEIN 1"/>
    <property type="match status" value="1"/>
</dbReference>
<dbReference type="GO" id="GO:0003723">
    <property type="term" value="F:RNA binding"/>
    <property type="evidence" value="ECO:0007669"/>
    <property type="project" value="InterPro"/>
</dbReference>
<gene>
    <name evidence="2" type="ORF">DERYTH_LOCUS19247</name>
</gene>
<sequence length="327" mass="37287">MVIKRKRNSNPTAPILVTGTKLDTTTHSNKVERRGNRRRRGLTRKFGVFSNLAESSNAEELEIRRLEKKLGIKSDGKLTKAFVEDGLDDLLEGFEIGSKRSKSANFLKDSGSEQIKDDDTFEAEESEHFEDFNVIGELNEGEDNLCEVDVTIEEFDDVQQLEHVTKVDSEPMYNGELTNYIPTPLDKYLPPHIRDKALALNVSETDKIKAEQKIRLQRQFQGLLNRLSESNIENIIVSIKELYDKHIRHDVISTLTNLVLNMISSKTMLLDQFVILYAAFVAALYKTIGIDFCANFIQTLIEEFEGFHGQFYRSIDTKDIDCNAGKE</sequence>
<dbReference type="GO" id="GO:0005730">
    <property type="term" value="C:nucleolus"/>
    <property type="evidence" value="ECO:0007669"/>
    <property type="project" value="TreeGrafter"/>
</dbReference>
<protein>
    <submittedName>
        <fullName evidence="2">3268_t:CDS:1</fullName>
    </submittedName>
</protein>
<dbReference type="Gene3D" id="1.25.40.180">
    <property type="match status" value="1"/>
</dbReference>
<dbReference type="AlphaFoldDB" id="A0A9N9JHY6"/>
<dbReference type="PANTHER" id="PTHR18034">
    <property type="entry name" value="CELL CYCLE CONTROL PROTEIN CWF22-RELATED"/>
    <property type="match status" value="1"/>
</dbReference>
<dbReference type="SUPFAM" id="SSF48371">
    <property type="entry name" value="ARM repeat"/>
    <property type="match status" value="1"/>
</dbReference>
<dbReference type="GO" id="GO:0042274">
    <property type="term" value="P:ribosomal small subunit biogenesis"/>
    <property type="evidence" value="ECO:0007669"/>
    <property type="project" value="TreeGrafter"/>
</dbReference>
<dbReference type="OrthoDB" id="361797at2759"/>
<accession>A0A9N9JHY6</accession>